<dbReference type="Proteomes" id="UP000315128">
    <property type="component" value="Chromosome"/>
</dbReference>
<proteinExistence type="predicted"/>
<dbReference type="Pfam" id="PF13596">
    <property type="entry name" value="PAS_10"/>
    <property type="match status" value="1"/>
</dbReference>
<sequence>MNKDMKKSTTVDRQKRIVEILTLLHEGGSFEEAKKIFNEEFDGVDVSEITGAEKALIQGGLSPSEIQKLCNVHAAVFKGSIKDIHKSSLEENTPGHPVHTLKLENQVIASLLNDEIRWVFAKIEKGDWKLLERLLAALEDLYNIDKHYTRKETLIFSYMEKYGITAPPKVMWGVDDAVRDMIKELLVYLKTGKVALNPLREMLDDVITEIEEMIFKEEAIMIPMCLDVFSLDDWEQIERDSSEIGYSFIAEPLKWKASSESRALETEREPERLAAIESAKEMTAAIAADGGAEIVKPKRVKRQYDWEKAQGDGVVVLPTGIMHLNELTALFNVLPVDLSFVDKDDIVRFFSGGERIFPRAKSVVGRRVIDCHPPKSFDAVDKILKDFHAGIRDSAEFWIDLHRFNKKVYIRYFAMRDEETGEYLGCLEVSQDITAIQNLVGEKRLDGHEQQHSAYEDAVAEKTADSNAISIDEKLAASEMPDFVKKMLEERSVSIDKR</sequence>
<evidence type="ECO:0000313" key="3">
    <source>
        <dbReference type="EMBL" id="QDK71604.1"/>
    </source>
</evidence>
<dbReference type="InterPro" id="IPR007380">
    <property type="entry name" value="DUF438"/>
</dbReference>
<keyword evidence="4" id="KW-1185">Reference proteome</keyword>
<dbReference type="PANTHER" id="PTHR39966">
    <property type="entry name" value="BLL2471 PROTEIN-RELATED"/>
    <property type="match status" value="1"/>
</dbReference>
<gene>
    <name evidence="3" type="ORF">FLP15_11055</name>
</gene>
<evidence type="ECO:0000313" key="4">
    <source>
        <dbReference type="Proteomes" id="UP000315128"/>
    </source>
</evidence>
<dbReference type="RefSeq" id="WP_142767160.1">
    <property type="nucleotide sequence ID" value="NZ_CP041356.1"/>
</dbReference>
<feature type="domain" description="Hemerythrin-like" evidence="1">
    <location>
        <begin position="96"/>
        <end position="225"/>
    </location>
</feature>
<dbReference type="Gene3D" id="3.30.450.20">
    <property type="entry name" value="PAS domain"/>
    <property type="match status" value="1"/>
</dbReference>
<dbReference type="AlphaFoldDB" id="A0A514ZAI8"/>
<dbReference type="Pfam" id="PF04282">
    <property type="entry name" value="DUF438"/>
    <property type="match status" value="1"/>
</dbReference>
<dbReference type="Gene3D" id="1.20.120.520">
    <property type="entry name" value="nmb1532 protein domain like"/>
    <property type="match status" value="1"/>
</dbReference>
<organism evidence="3 4">
    <name type="scientific">Lactococcus protaetiae</name>
    <dbReference type="NCBI Taxonomy" id="2592653"/>
    <lineage>
        <taxon>Bacteria</taxon>
        <taxon>Bacillati</taxon>
        <taxon>Bacillota</taxon>
        <taxon>Bacilli</taxon>
        <taxon>Lactobacillales</taxon>
        <taxon>Streptococcaceae</taxon>
        <taxon>Lactococcus</taxon>
    </lineage>
</organism>
<dbReference type="OrthoDB" id="9769774at2"/>
<reference evidence="3 4" key="1">
    <citation type="submission" date="2019-07" db="EMBL/GenBank/DDBJ databases">
        <title>Genome sequencing of KACC 19320.</title>
        <authorList>
            <person name="Heo J."/>
            <person name="Kim S.-J."/>
            <person name="Kim J.-S."/>
            <person name="Hong S.-B."/>
            <person name="Kwon S.-W."/>
        </authorList>
    </citation>
    <scope>NUCLEOTIDE SEQUENCE [LARGE SCALE GENOMIC DNA]</scope>
    <source>
        <strain evidence="3 4">KACC 19320</strain>
    </source>
</reference>
<dbReference type="PANTHER" id="PTHR39966:SF3">
    <property type="entry name" value="DUF438 DOMAIN-CONTAINING PROTEIN"/>
    <property type="match status" value="1"/>
</dbReference>
<evidence type="ECO:0000259" key="2">
    <source>
        <dbReference type="Pfam" id="PF04282"/>
    </source>
</evidence>
<dbReference type="GO" id="GO:0005886">
    <property type="term" value="C:plasma membrane"/>
    <property type="evidence" value="ECO:0007669"/>
    <property type="project" value="TreeGrafter"/>
</dbReference>
<accession>A0A514ZAI8</accession>
<name>A0A514ZAI8_9LACT</name>
<dbReference type="KEGG" id="lack:FLP15_11055"/>
<feature type="domain" description="DUF438" evidence="2">
    <location>
        <begin position="18"/>
        <end position="82"/>
    </location>
</feature>
<dbReference type="Pfam" id="PF01814">
    <property type="entry name" value="Hemerythrin"/>
    <property type="match status" value="1"/>
</dbReference>
<dbReference type="InterPro" id="IPR012312">
    <property type="entry name" value="Hemerythrin-like"/>
</dbReference>
<protein>
    <submittedName>
        <fullName evidence="3">DUF438 domain-containing protein</fullName>
    </submittedName>
</protein>
<evidence type="ECO:0000259" key="1">
    <source>
        <dbReference type="Pfam" id="PF01814"/>
    </source>
</evidence>
<dbReference type="EMBL" id="CP041356">
    <property type="protein sequence ID" value="QDK71604.1"/>
    <property type="molecule type" value="Genomic_DNA"/>
</dbReference>